<proteinExistence type="predicted"/>
<name>A0A6N6JLM5_9RHOB</name>
<dbReference type="AlphaFoldDB" id="A0A6N6JLM5"/>
<protein>
    <submittedName>
        <fullName evidence="1">Uncharacterized protein</fullName>
    </submittedName>
</protein>
<evidence type="ECO:0000313" key="2">
    <source>
        <dbReference type="Proteomes" id="UP000436822"/>
    </source>
</evidence>
<accession>A0A6N6JLM5</accession>
<keyword evidence="2" id="KW-1185">Reference proteome</keyword>
<dbReference type="EMBL" id="BLJE01000008">
    <property type="protein sequence ID" value="GFE67213.1"/>
    <property type="molecule type" value="Genomic_DNA"/>
</dbReference>
<sequence length="86" mass="9687">MQFLDRGLGDPEEIGHLGQRKLPQALLGIRGILLLTQDIEPIRNQFSLLENDFIEGQIACILLEWYFVHPAASPNIAFIAISFVKL</sequence>
<evidence type="ECO:0000313" key="1">
    <source>
        <dbReference type="EMBL" id="GFE67213.1"/>
    </source>
</evidence>
<reference evidence="1 2" key="1">
    <citation type="submission" date="2019-12" db="EMBL/GenBank/DDBJ databases">
        <title>Litoreibacter badius sp. nov., a novel bacteriochlorophyll a-containing bacterium in the genus Litoreibacter.</title>
        <authorList>
            <person name="Kanamuro M."/>
            <person name="Takabe Y."/>
            <person name="Mori K."/>
            <person name="Takaichi S."/>
            <person name="Hanada S."/>
        </authorList>
    </citation>
    <scope>NUCLEOTIDE SEQUENCE [LARGE SCALE GENOMIC DNA]</scope>
    <source>
        <strain evidence="1 2">K6</strain>
    </source>
</reference>
<dbReference type="Proteomes" id="UP000436822">
    <property type="component" value="Unassembled WGS sequence"/>
</dbReference>
<gene>
    <name evidence="1" type="ORF">KIN_42870</name>
</gene>
<organism evidence="1 2">
    <name type="scientific">Litoreibacter roseus</name>
    <dbReference type="NCBI Taxonomy" id="2601869"/>
    <lineage>
        <taxon>Bacteria</taxon>
        <taxon>Pseudomonadati</taxon>
        <taxon>Pseudomonadota</taxon>
        <taxon>Alphaproteobacteria</taxon>
        <taxon>Rhodobacterales</taxon>
        <taxon>Roseobacteraceae</taxon>
        <taxon>Litoreibacter</taxon>
    </lineage>
</organism>
<comment type="caution">
    <text evidence="1">The sequence shown here is derived from an EMBL/GenBank/DDBJ whole genome shotgun (WGS) entry which is preliminary data.</text>
</comment>